<keyword evidence="2" id="KW-1185">Reference proteome</keyword>
<evidence type="ECO:0000313" key="1">
    <source>
        <dbReference type="EMBL" id="PRY40843.1"/>
    </source>
</evidence>
<name>A0A2T0T5C7_9BACT</name>
<accession>A0A2T0T5C7</accession>
<dbReference type="Proteomes" id="UP000238375">
    <property type="component" value="Unassembled WGS sequence"/>
</dbReference>
<dbReference type="RefSeq" id="WP_106137285.1">
    <property type="nucleotide sequence ID" value="NZ_PVTE01000006.1"/>
</dbReference>
<organism evidence="1 2">
    <name type="scientific">Spirosoma oryzae</name>
    <dbReference type="NCBI Taxonomy" id="1469603"/>
    <lineage>
        <taxon>Bacteria</taxon>
        <taxon>Pseudomonadati</taxon>
        <taxon>Bacteroidota</taxon>
        <taxon>Cytophagia</taxon>
        <taxon>Cytophagales</taxon>
        <taxon>Cytophagaceae</taxon>
        <taxon>Spirosoma</taxon>
    </lineage>
</organism>
<dbReference type="AlphaFoldDB" id="A0A2T0T5C7"/>
<gene>
    <name evidence="1" type="ORF">CLV58_10626</name>
</gene>
<sequence>MVILAGDQLRELIASEVTAATAPLIAQLEAVERKLATPRLRYNTQEVAAMYGIRARSVRDWIRNGRIDKNGTTHFLKASELTHGRYSISLESVHTFLSFFE</sequence>
<proteinExistence type="predicted"/>
<comment type="caution">
    <text evidence="1">The sequence shown here is derived from an EMBL/GenBank/DDBJ whole genome shotgun (WGS) entry which is preliminary data.</text>
</comment>
<protein>
    <recommendedName>
        <fullName evidence="3">Excisionase family DNA binding protein</fullName>
    </recommendedName>
</protein>
<reference evidence="1 2" key="1">
    <citation type="submission" date="2018-03" db="EMBL/GenBank/DDBJ databases">
        <title>Genomic Encyclopedia of Archaeal and Bacterial Type Strains, Phase II (KMG-II): from individual species to whole genera.</title>
        <authorList>
            <person name="Goeker M."/>
        </authorList>
    </citation>
    <scope>NUCLEOTIDE SEQUENCE [LARGE SCALE GENOMIC DNA]</scope>
    <source>
        <strain evidence="1 2">DSM 28354</strain>
    </source>
</reference>
<dbReference type="EMBL" id="PVTE01000006">
    <property type="protein sequence ID" value="PRY40843.1"/>
    <property type="molecule type" value="Genomic_DNA"/>
</dbReference>
<evidence type="ECO:0000313" key="2">
    <source>
        <dbReference type="Proteomes" id="UP000238375"/>
    </source>
</evidence>
<evidence type="ECO:0008006" key="3">
    <source>
        <dbReference type="Google" id="ProtNLM"/>
    </source>
</evidence>